<dbReference type="Proteomes" id="UP000244817">
    <property type="component" value="Unassembled WGS sequence"/>
</dbReference>
<keyword evidence="3" id="KW-1185">Reference proteome</keyword>
<dbReference type="EMBL" id="QCYG01000007">
    <property type="protein sequence ID" value="PVA06163.1"/>
    <property type="molecule type" value="Genomic_DNA"/>
</dbReference>
<evidence type="ECO:0000313" key="2">
    <source>
        <dbReference type="EMBL" id="PVA06163.1"/>
    </source>
</evidence>
<proteinExistence type="predicted"/>
<accession>A0A2T7FVF0</accession>
<name>A0A2T7FVF0_9RHOB</name>
<dbReference type="OrthoDB" id="7181882at2"/>
<dbReference type="AlphaFoldDB" id="A0A2T7FVF0"/>
<keyword evidence="2" id="KW-0540">Nuclease</keyword>
<sequence length="307" mass="34434">MTKLVLLHKADSIYDDEPDVVYDFPRNYLKAVKEAVGDWVIYYEPVKAGPRGYFAVAKIDRVLPKPGVDGRYLAMIEPGSFLPLDTEVPRLIDGSPLEQSLAEPDGTPKRGGAVQLAVRRIPDTDFERIVRLGLPADLEIQEAKRYDPRKSQIDEVSAVFERPVLERLTRRPYRDVAFRRKVRAAYGYRCAMSGLMLRNGGGRPEVQAAHIRPVEYKGSDSIRNGLALSGTLHWMFDRGLISVASDGETILVSRNKVPGAVVDRLLQPDGKILTPKDQNDWPHPANLAWHRENIFGQLESDGPAPWD</sequence>
<dbReference type="InterPro" id="IPR003615">
    <property type="entry name" value="HNH_nuc"/>
</dbReference>
<organism evidence="2 3">
    <name type="scientific">Thalassorhabdomicrobium marinisediminis</name>
    <dbReference type="NCBI Taxonomy" id="2170577"/>
    <lineage>
        <taxon>Bacteria</taxon>
        <taxon>Pseudomonadati</taxon>
        <taxon>Pseudomonadota</taxon>
        <taxon>Alphaproteobacteria</taxon>
        <taxon>Rhodobacterales</taxon>
        <taxon>Paracoccaceae</taxon>
        <taxon>Thalassorhabdomicrobium</taxon>
    </lineage>
</organism>
<gene>
    <name evidence="2" type="ORF">DC363_12735</name>
</gene>
<protein>
    <submittedName>
        <fullName evidence="2">HNH endonuclease</fullName>
    </submittedName>
</protein>
<comment type="caution">
    <text evidence="2">The sequence shown here is derived from an EMBL/GenBank/DDBJ whole genome shotgun (WGS) entry which is preliminary data.</text>
</comment>
<dbReference type="RefSeq" id="WP_108641530.1">
    <property type="nucleotide sequence ID" value="NZ_QCYG01000007.1"/>
</dbReference>
<evidence type="ECO:0000259" key="1">
    <source>
        <dbReference type="Pfam" id="PF13391"/>
    </source>
</evidence>
<dbReference type="Pfam" id="PF13391">
    <property type="entry name" value="HNH_2"/>
    <property type="match status" value="1"/>
</dbReference>
<evidence type="ECO:0000313" key="3">
    <source>
        <dbReference type="Proteomes" id="UP000244817"/>
    </source>
</evidence>
<keyword evidence="2" id="KW-0378">Hydrolase</keyword>
<reference evidence="2 3" key="1">
    <citation type="submission" date="2018-04" db="EMBL/GenBank/DDBJ databases">
        <title>Pelagivirga bohaiensis gen. nov., sp. nov., a bacterium isolated from the Bohai Sea.</title>
        <authorList>
            <person name="Ji X."/>
        </authorList>
    </citation>
    <scope>NUCLEOTIDE SEQUENCE [LARGE SCALE GENOMIC DNA]</scope>
    <source>
        <strain evidence="2 3">BH-SD16</strain>
    </source>
</reference>
<dbReference type="GO" id="GO:0004519">
    <property type="term" value="F:endonuclease activity"/>
    <property type="evidence" value="ECO:0007669"/>
    <property type="project" value="UniProtKB-KW"/>
</dbReference>
<keyword evidence="2" id="KW-0255">Endonuclease</keyword>
<feature type="domain" description="HNH nuclease" evidence="1">
    <location>
        <begin position="190"/>
        <end position="243"/>
    </location>
</feature>